<dbReference type="Proteomes" id="UP001630127">
    <property type="component" value="Unassembled WGS sequence"/>
</dbReference>
<dbReference type="Gene3D" id="3.30.2350.10">
    <property type="entry name" value="Pseudouridine synthase"/>
    <property type="match status" value="1"/>
</dbReference>
<dbReference type="CDD" id="cd02869">
    <property type="entry name" value="PseudoU_synth_RluA_like"/>
    <property type="match status" value="1"/>
</dbReference>
<evidence type="ECO:0000313" key="6">
    <source>
        <dbReference type="EMBL" id="KAL3538839.1"/>
    </source>
</evidence>
<dbReference type="InterPro" id="IPR020103">
    <property type="entry name" value="PsdUridine_synth_cat_dom_sf"/>
</dbReference>
<evidence type="ECO:0000256" key="1">
    <source>
        <dbReference type="ARBA" id="ARBA00004173"/>
    </source>
</evidence>
<keyword evidence="3" id="KW-0496">Mitochondrion</keyword>
<dbReference type="AlphaFoldDB" id="A0ABD3B5W4"/>
<sequence length="472" mass="53033">MAGRSLLRQVVSRRPPFDTVFGARISQSSTSYIRRCPYSIQKEPENELNTSISKKKEKWFTLPPYVSTVDGAALGKTLSSRQLERKNIPSASTMTALKWVIRCCPELPRSLVQKLFRLRQVRRGSCNAHVQEPQLRRVGAKDLMNSGQRIFLPVTVEKVPSAKAECTTFSDEEIKKFLHGLVLYKDPAVIVVNKPSGMPVQGGIGIKRSLDEFAAKYMRFDDSESPRLVHRLDRDCSGVLVMGRTQLSATVLHSIFREKTFEASEYDCDSKRRIIQKTYWALVIGSPRCSKGIISKPLGKLVMDNGKSDRITVLDNVESSAPQYAVTQYEVIGSSCHGCTWLKLSPLTGRKHQLRVHCAEVLGTPIVGDYKYGWQAHRNLRRIFSSTPIRNSNEEVPSEKPDPFGLNSGNGSIFDKQPRLHLHCKEMILPNVSLALQRAKSFPDSDLVDVKSIKFVAPLPSHMQMSWGFLTS</sequence>
<dbReference type="GO" id="GO:0016853">
    <property type="term" value="F:isomerase activity"/>
    <property type="evidence" value="ECO:0007669"/>
    <property type="project" value="UniProtKB-KW"/>
</dbReference>
<reference evidence="6 7" key="1">
    <citation type="submission" date="2024-11" db="EMBL/GenBank/DDBJ databases">
        <title>A near-complete genome assembly of Cinchona calisaya.</title>
        <authorList>
            <person name="Lian D.C."/>
            <person name="Zhao X.W."/>
            <person name="Wei L."/>
        </authorList>
    </citation>
    <scope>NUCLEOTIDE SEQUENCE [LARGE SCALE GENOMIC DNA]</scope>
    <source>
        <tissue evidence="6">Nenye</tissue>
    </source>
</reference>
<proteinExistence type="inferred from homology"/>
<comment type="similarity">
    <text evidence="2">Belongs to the pseudouridine synthase RluA family.</text>
</comment>
<dbReference type="PANTHER" id="PTHR21600:SF81">
    <property type="entry name" value="21S RRNA PSEUDOURIDINE(2819) SYNTHASE"/>
    <property type="match status" value="1"/>
</dbReference>
<accession>A0ABD3B5W4</accession>
<dbReference type="InterPro" id="IPR006145">
    <property type="entry name" value="PsdUridine_synth_RsuA/RluA"/>
</dbReference>
<evidence type="ECO:0000313" key="7">
    <source>
        <dbReference type="Proteomes" id="UP001630127"/>
    </source>
</evidence>
<evidence type="ECO:0000256" key="2">
    <source>
        <dbReference type="ARBA" id="ARBA00010876"/>
    </source>
</evidence>
<dbReference type="GO" id="GO:0005739">
    <property type="term" value="C:mitochondrion"/>
    <property type="evidence" value="ECO:0007669"/>
    <property type="project" value="UniProtKB-SubCell"/>
</dbReference>
<dbReference type="SUPFAM" id="SSF55120">
    <property type="entry name" value="Pseudouridine synthase"/>
    <property type="match status" value="1"/>
</dbReference>
<evidence type="ECO:0000256" key="3">
    <source>
        <dbReference type="ARBA" id="ARBA00023128"/>
    </source>
</evidence>
<dbReference type="Pfam" id="PF00849">
    <property type="entry name" value="PseudoU_synth_2"/>
    <property type="match status" value="1"/>
</dbReference>
<keyword evidence="7" id="KW-1185">Reference proteome</keyword>
<comment type="caution">
    <text evidence="6">The sequence shown here is derived from an EMBL/GenBank/DDBJ whole genome shotgun (WGS) entry which is preliminary data.</text>
</comment>
<keyword evidence="4" id="KW-0413">Isomerase</keyword>
<evidence type="ECO:0000259" key="5">
    <source>
        <dbReference type="Pfam" id="PF00849"/>
    </source>
</evidence>
<feature type="domain" description="Pseudouridine synthase RsuA/RluA-like" evidence="5">
    <location>
        <begin position="189"/>
        <end position="359"/>
    </location>
</feature>
<dbReference type="EMBL" id="JBJUIK010000001">
    <property type="protein sequence ID" value="KAL3538839.1"/>
    <property type="molecule type" value="Genomic_DNA"/>
</dbReference>
<comment type="subcellular location">
    <subcellularLocation>
        <location evidence="1">Mitochondrion</location>
    </subcellularLocation>
</comment>
<dbReference type="PANTHER" id="PTHR21600">
    <property type="entry name" value="MITOCHONDRIAL RNA PSEUDOURIDINE SYNTHASE"/>
    <property type="match status" value="1"/>
</dbReference>
<protein>
    <recommendedName>
        <fullName evidence="5">Pseudouridine synthase RsuA/RluA-like domain-containing protein</fullName>
    </recommendedName>
</protein>
<organism evidence="6 7">
    <name type="scientific">Cinchona calisaya</name>
    <dbReference type="NCBI Taxonomy" id="153742"/>
    <lineage>
        <taxon>Eukaryota</taxon>
        <taxon>Viridiplantae</taxon>
        <taxon>Streptophyta</taxon>
        <taxon>Embryophyta</taxon>
        <taxon>Tracheophyta</taxon>
        <taxon>Spermatophyta</taxon>
        <taxon>Magnoliopsida</taxon>
        <taxon>eudicotyledons</taxon>
        <taxon>Gunneridae</taxon>
        <taxon>Pentapetalae</taxon>
        <taxon>asterids</taxon>
        <taxon>lamiids</taxon>
        <taxon>Gentianales</taxon>
        <taxon>Rubiaceae</taxon>
        <taxon>Cinchonoideae</taxon>
        <taxon>Cinchoneae</taxon>
        <taxon>Cinchona</taxon>
    </lineage>
</organism>
<name>A0ABD3B5W4_9GENT</name>
<dbReference type="InterPro" id="IPR050188">
    <property type="entry name" value="RluA_PseudoU_synthase"/>
</dbReference>
<gene>
    <name evidence="6" type="ORF">ACH5RR_002205</name>
</gene>
<evidence type="ECO:0000256" key="4">
    <source>
        <dbReference type="ARBA" id="ARBA00023235"/>
    </source>
</evidence>